<accession>A0A1C6VQB9</accession>
<organism evidence="3 4">
    <name type="scientific">Micromonospora eburnea</name>
    <dbReference type="NCBI Taxonomy" id="227316"/>
    <lineage>
        <taxon>Bacteria</taxon>
        <taxon>Bacillati</taxon>
        <taxon>Actinomycetota</taxon>
        <taxon>Actinomycetes</taxon>
        <taxon>Micromonosporales</taxon>
        <taxon>Micromonosporaceae</taxon>
        <taxon>Micromonospora</taxon>
    </lineage>
</organism>
<dbReference type="EMBL" id="FMHY01000002">
    <property type="protein sequence ID" value="SCL68509.1"/>
    <property type="molecule type" value="Genomic_DNA"/>
</dbReference>
<evidence type="ECO:0000313" key="4">
    <source>
        <dbReference type="Proteomes" id="UP000199696"/>
    </source>
</evidence>
<keyword evidence="1" id="KW-0472">Membrane</keyword>
<dbReference type="Pfam" id="PF23636">
    <property type="entry name" value="DUF7144"/>
    <property type="match status" value="1"/>
</dbReference>
<gene>
    <name evidence="3" type="ORF">GA0070604_6321</name>
</gene>
<dbReference type="OrthoDB" id="4482242at2"/>
<feature type="transmembrane region" description="Helical" evidence="1">
    <location>
        <begin position="106"/>
        <end position="123"/>
    </location>
</feature>
<dbReference type="AlphaFoldDB" id="A0A1C6VQB9"/>
<protein>
    <recommendedName>
        <fullName evidence="2">DUF7144 domain-containing protein</fullName>
    </recommendedName>
</protein>
<feature type="transmembrane region" description="Helical" evidence="1">
    <location>
        <begin position="56"/>
        <end position="76"/>
    </location>
</feature>
<evidence type="ECO:0000313" key="3">
    <source>
        <dbReference type="EMBL" id="SCL68509.1"/>
    </source>
</evidence>
<keyword evidence="1" id="KW-1133">Transmembrane helix</keyword>
<keyword evidence="4" id="KW-1185">Reference proteome</keyword>
<name>A0A1C6VQB9_9ACTN</name>
<feature type="transmembrane region" description="Helical" evidence="1">
    <location>
        <begin position="83"/>
        <end position="100"/>
    </location>
</feature>
<dbReference type="Proteomes" id="UP000199696">
    <property type="component" value="Unassembled WGS sequence"/>
</dbReference>
<evidence type="ECO:0000259" key="2">
    <source>
        <dbReference type="Pfam" id="PF23636"/>
    </source>
</evidence>
<dbReference type="STRING" id="227316.GA0070604_6321"/>
<keyword evidence="1" id="KW-0812">Transmembrane</keyword>
<sequence>MTRHDEVHLRDRQRRLAAILLVGAGFFDGLAGINTLNVDKYVVESRQGLLDLDLTGWSWAHEATGALMVVSGLLLFTARPWSIRLAAAAAVIGILLHLILLPFETIWAVIVIGLAVAVLRLLWLCRRRPTPADDVSSAGRPAR</sequence>
<evidence type="ECO:0000256" key="1">
    <source>
        <dbReference type="SAM" id="Phobius"/>
    </source>
</evidence>
<feature type="domain" description="DUF7144" evidence="2">
    <location>
        <begin position="16"/>
        <end position="124"/>
    </location>
</feature>
<reference evidence="4" key="1">
    <citation type="submission" date="2016-06" db="EMBL/GenBank/DDBJ databases">
        <authorList>
            <person name="Varghese N."/>
            <person name="Submissions Spin"/>
        </authorList>
    </citation>
    <scope>NUCLEOTIDE SEQUENCE [LARGE SCALE GENOMIC DNA]</scope>
    <source>
        <strain evidence="4">DSM 44814</strain>
    </source>
</reference>
<proteinExistence type="predicted"/>
<dbReference type="InterPro" id="IPR055568">
    <property type="entry name" value="DUF7144"/>
</dbReference>
<dbReference type="RefSeq" id="WP_091126773.1">
    <property type="nucleotide sequence ID" value="NZ_FMHY01000002.1"/>
</dbReference>
<feature type="transmembrane region" description="Helical" evidence="1">
    <location>
        <begin position="16"/>
        <end position="36"/>
    </location>
</feature>